<dbReference type="EMBL" id="KN415156">
    <property type="protein sequence ID" value="KHG20208.1"/>
    <property type="molecule type" value="Genomic_DNA"/>
</dbReference>
<sequence>MKLPPTTPQIYFSQVHVPAAFPAPAKRRCKKAHSVPDNPKCVAKRSTLAARSFCKNPGEPLPVPQILFR</sequence>
<name>A0A0B0P0E1_GOSAR</name>
<keyword evidence="2" id="KW-1185">Reference proteome</keyword>
<dbReference type="AlphaFoldDB" id="A0A0B0P0E1"/>
<dbReference type="Proteomes" id="UP000032142">
    <property type="component" value="Unassembled WGS sequence"/>
</dbReference>
<evidence type="ECO:0000313" key="2">
    <source>
        <dbReference type="Proteomes" id="UP000032142"/>
    </source>
</evidence>
<organism evidence="1 2">
    <name type="scientific">Gossypium arboreum</name>
    <name type="common">Tree cotton</name>
    <name type="synonym">Gossypium nanking</name>
    <dbReference type="NCBI Taxonomy" id="29729"/>
    <lineage>
        <taxon>Eukaryota</taxon>
        <taxon>Viridiplantae</taxon>
        <taxon>Streptophyta</taxon>
        <taxon>Embryophyta</taxon>
        <taxon>Tracheophyta</taxon>
        <taxon>Spermatophyta</taxon>
        <taxon>Magnoliopsida</taxon>
        <taxon>eudicotyledons</taxon>
        <taxon>Gunneridae</taxon>
        <taxon>Pentapetalae</taxon>
        <taxon>rosids</taxon>
        <taxon>malvids</taxon>
        <taxon>Malvales</taxon>
        <taxon>Malvaceae</taxon>
        <taxon>Malvoideae</taxon>
        <taxon>Gossypium</taxon>
    </lineage>
</organism>
<gene>
    <name evidence="1" type="ORF">F383_06168</name>
</gene>
<protein>
    <submittedName>
        <fullName evidence="1">Chemotaxis response regulator-glutamate methylesterase</fullName>
    </submittedName>
</protein>
<proteinExistence type="predicted"/>
<accession>A0A0B0P0E1</accession>
<reference evidence="2" key="1">
    <citation type="submission" date="2014-09" db="EMBL/GenBank/DDBJ databases">
        <authorList>
            <person name="Mudge J."/>
            <person name="Ramaraj T."/>
            <person name="Lindquist I.E."/>
            <person name="Bharti A.K."/>
            <person name="Sundararajan A."/>
            <person name="Cameron C.T."/>
            <person name="Woodward J.E."/>
            <person name="May G.D."/>
            <person name="Brubaker C."/>
            <person name="Broadhvest J."/>
            <person name="Wilkins T.A."/>
        </authorList>
    </citation>
    <scope>NUCLEOTIDE SEQUENCE</scope>
    <source>
        <strain evidence="2">cv. AKA8401</strain>
    </source>
</reference>
<evidence type="ECO:0000313" key="1">
    <source>
        <dbReference type="EMBL" id="KHG20208.1"/>
    </source>
</evidence>